<evidence type="ECO:0000256" key="2">
    <source>
        <dbReference type="ARBA" id="ARBA00004651"/>
    </source>
</evidence>
<dbReference type="PANTHER" id="PTHR43547">
    <property type="entry name" value="TWO-COMPONENT HISTIDINE KINASE"/>
    <property type="match status" value="1"/>
</dbReference>
<evidence type="ECO:0000256" key="1">
    <source>
        <dbReference type="ARBA" id="ARBA00000085"/>
    </source>
</evidence>
<evidence type="ECO:0000256" key="3">
    <source>
        <dbReference type="ARBA" id="ARBA00012438"/>
    </source>
</evidence>
<dbReference type="InterPro" id="IPR004358">
    <property type="entry name" value="Sig_transdc_His_kin-like_C"/>
</dbReference>
<sequence length="535" mass="57365">MRRRAAEPGESPVARQILLLQVAVVVVLVVTAVALAAWDARHDTRESARAQATAVARSVADSPFVRNEVRTADPTERLQPFAEEVRRDTGTDFVVVMDTDRTRYTHPDTAQIGKAFIGDLGRAPQGEAFTQEYTGTLGLSVRAVVPVVADGDVVALVAVGIRIDRLDRQLVGDLPGISLAAGATLLAGLIGAWLISRRLRRQTHGMGEREITRMYEYYRAVLGAVREGLLLVDSDQRVQLVNDEARRLLALPDDVEGRSLDELGLPPGLVAAVEQRISMADQTYVLGQQVLVLSTSPAYWDQAEVGAVVTVRDRTELQAVTGELDLVRGLTESLRSQNHEAANRLHTIVSLVEMGRVDQAVEFATSELEVAQGFADELVSAVDEPVLAALLLGKTAQAAERGIDLDITGSLPAELPVDARDLVTLVGNLVDNAFDAVAETRATTPQRVRVNLAGDADALRVEVDDSGSGIAPEDRAHVLERGWSSKAQEGRGIGLAMVTQVVSRHGGTLEVTDSPLGGARFVVGVRTPAEQAAPR</sequence>
<feature type="domain" description="Histidine kinase" evidence="15">
    <location>
        <begin position="308"/>
        <end position="529"/>
    </location>
</feature>
<dbReference type="SUPFAM" id="SSF55874">
    <property type="entry name" value="ATPase domain of HSP90 chaperone/DNA topoisomerase II/histidine kinase"/>
    <property type="match status" value="1"/>
</dbReference>
<evidence type="ECO:0000256" key="8">
    <source>
        <dbReference type="ARBA" id="ARBA00022741"/>
    </source>
</evidence>
<feature type="transmembrane region" description="Helical" evidence="14">
    <location>
        <begin position="175"/>
        <end position="196"/>
    </location>
</feature>
<evidence type="ECO:0000256" key="14">
    <source>
        <dbReference type="SAM" id="Phobius"/>
    </source>
</evidence>
<evidence type="ECO:0000256" key="12">
    <source>
        <dbReference type="ARBA" id="ARBA00023012"/>
    </source>
</evidence>
<evidence type="ECO:0000313" key="16">
    <source>
        <dbReference type="EMBL" id="RYB88990.1"/>
    </source>
</evidence>
<organism evidence="16 17">
    <name type="scientific">Nocardioides glacieisoli</name>
    <dbReference type="NCBI Taxonomy" id="1168730"/>
    <lineage>
        <taxon>Bacteria</taxon>
        <taxon>Bacillati</taxon>
        <taxon>Actinomycetota</taxon>
        <taxon>Actinomycetes</taxon>
        <taxon>Propionibacteriales</taxon>
        <taxon>Nocardioidaceae</taxon>
        <taxon>Nocardioides</taxon>
    </lineage>
</organism>
<keyword evidence="6" id="KW-0808">Transferase</keyword>
<keyword evidence="11 14" id="KW-1133">Transmembrane helix</keyword>
<keyword evidence="4" id="KW-1003">Cell membrane</keyword>
<accession>A0A4Q2RJV2</accession>
<dbReference type="InterPro" id="IPR005467">
    <property type="entry name" value="His_kinase_dom"/>
</dbReference>
<evidence type="ECO:0000256" key="5">
    <source>
        <dbReference type="ARBA" id="ARBA00022553"/>
    </source>
</evidence>
<dbReference type="InterPro" id="IPR000014">
    <property type="entry name" value="PAS"/>
</dbReference>
<dbReference type="Pfam" id="PF02518">
    <property type="entry name" value="HATPase_c"/>
    <property type="match status" value="1"/>
</dbReference>
<keyword evidence="12" id="KW-0902">Two-component regulatory system</keyword>
<dbReference type="EMBL" id="SDWS01000009">
    <property type="protein sequence ID" value="RYB88990.1"/>
    <property type="molecule type" value="Genomic_DNA"/>
</dbReference>
<dbReference type="Proteomes" id="UP000291838">
    <property type="component" value="Unassembled WGS sequence"/>
</dbReference>
<dbReference type="SMART" id="SM00091">
    <property type="entry name" value="PAS"/>
    <property type="match status" value="1"/>
</dbReference>
<gene>
    <name evidence="16" type="ORF">EUA06_17940</name>
</gene>
<dbReference type="GO" id="GO:0005886">
    <property type="term" value="C:plasma membrane"/>
    <property type="evidence" value="ECO:0007669"/>
    <property type="project" value="UniProtKB-SubCell"/>
</dbReference>
<keyword evidence="13 14" id="KW-0472">Membrane</keyword>
<evidence type="ECO:0000256" key="13">
    <source>
        <dbReference type="ARBA" id="ARBA00023136"/>
    </source>
</evidence>
<evidence type="ECO:0000256" key="6">
    <source>
        <dbReference type="ARBA" id="ARBA00022679"/>
    </source>
</evidence>
<dbReference type="OrthoDB" id="9792686at2"/>
<evidence type="ECO:0000256" key="7">
    <source>
        <dbReference type="ARBA" id="ARBA00022692"/>
    </source>
</evidence>
<comment type="subcellular location">
    <subcellularLocation>
        <location evidence="2">Cell membrane</location>
        <topology evidence="2">Multi-pass membrane protein</topology>
    </subcellularLocation>
</comment>
<dbReference type="SUPFAM" id="SSF103190">
    <property type="entry name" value="Sensory domain-like"/>
    <property type="match status" value="1"/>
</dbReference>
<reference evidence="16 17" key="1">
    <citation type="submission" date="2019-01" db="EMBL/GenBank/DDBJ databases">
        <title>Novel species of Nocardioides.</title>
        <authorList>
            <person name="Liu Q."/>
            <person name="Xin Y.-H."/>
        </authorList>
    </citation>
    <scope>NUCLEOTIDE SEQUENCE [LARGE SCALE GENOMIC DNA]</scope>
    <source>
        <strain evidence="16 17">HLT3-15</strain>
    </source>
</reference>
<feature type="transmembrane region" description="Helical" evidence="14">
    <location>
        <begin position="143"/>
        <end position="163"/>
    </location>
</feature>
<comment type="catalytic activity">
    <reaction evidence="1">
        <text>ATP + protein L-histidine = ADP + protein N-phospho-L-histidine.</text>
        <dbReference type="EC" id="2.7.13.3"/>
    </reaction>
</comment>
<dbReference type="Gene3D" id="3.30.450.20">
    <property type="entry name" value="PAS domain"/>
    <property type="match status" value="2"/>
</dbReference>
<keyword evidence="5" id="KW-0597">Phosphoprotein</keyword>
<evidence type="ECO:0000256" key="11">
    <source>
        <dbReference type="ARBA" id="ARBA00022989"/>
    </source>
</evidence>
<dbReference type="Gene3D" id="3.30.565.10">
    <property type="entry name" value="Histidine kinase-like ATPase, C-terminal domain"/>
    <property type="match status" value="1"/>
</dbReference>
<dbReference type="AlphaFoldDB" id="A0A4Q2RJV2"/>
<proteinExistence type="predicted"/>
<dbReference type="InterPro" id="IPR036890">
    <property type="entry name" value="HATPase_C_sf"/>
</dbReference>
<dbReference type="GO" id="GO:0000155">
    <property type="term" value="F:phosphorelay sensor kinase activity"/>
    <property type="evidence" value="ECO:0007669"/>
    <property type="project" value="TreeGrafter"/>
</dbReference>
<keyword evidence="10" id="KW-0067">ATP-binding</keyword>
<dbReference type="SUPFAM" id="SSF55785">
    <property type="entry name" value="PYP-like sensor domain (PAS domain)"/>
    <property type="match status" value="1"/>
</dbReference>
<comment type="caution">
    <text evidence="16">The sequence shown here is derived from an EMBL/GenBank/DDBJ whole genome shotgun (WGS) entry which is preliminary data.</text>
</comment>
<keyword evidence="9 16" id="KW-0418">Kinase</keyword>
<dbReference type="PRINTS" id="PR00344">
    <property type="entry name" value="BCTRLSENSOR"/>
</dbReference>
<keyword evidence="8" id="KW-0547">Nucleotide-binding</keyword>
<dbReference type="SMART" id="SM00387">
    <property type="entry name" value="HATPase_c"/>
    <property type="match status" value="1"/>
</dbReference>
<dbReference type="EC" id="2.7.13.3" evidence="3"/>
<evidence type="ECO:0000256" key="4">
    <source>
        <dbReference type="ARBA" id="ARBA00022475"/>
    </source>
</evidence>
<dbReference type="PANTHER" id="PTHR43547:SF10">
    <property type="entry name" value="SENSOR HISTIDINE KINASE DCUS"/>
    <property type="match status" value="1"/>
</dbReference>
<keyword evidence="17" id="KW-1185">Reference proteome</keyword>
<dbReference type="PROSITE" id="PS50109">
    <property type="entry name" value="HIS_KIN"/>
    <property type="match status" value="1"/>
</dbReference>
<keyword evidence="7 14" id="KW-0812">Transmembrane</keyword>
<dbReference type="InterPro" id="IPR029151">
    <property type="entry name" value="Sensor-like_sf"/>
</dbReference>
<dbReference type="CDD" id="cd00130">
    <property type="entry name" value="PAS"/>
    <property type="match status" value="1"/>
</dbReference>
<evidence type="ECO:0000256" key="10">
    <source>
        <dbReference type="ARBA" id="ARBA00022840"/>
    </source>
</evidence>
<evidence type="ECO:0000259" key="15">
    <source>
        <dbReference type="PROSITE" id="PS50109"/>
    </source>
</evidence>
<dbReference type="InterPro" id="IPR003594">
    <property type="entry name" value="HATPase_dom"/>
</dbReference>
<evidence type="ECO:0000256" key="9">
    <source>
        <dbReference type="ARBA" id="ARBA00022777"/>
    </source>
</evidence>
<dbReference type="GO" id="GO:0005524">
    <property type="term" value="F:ATP binding"/>
    <property type="evidence" value="ECO:0007669"/>
    <property type="project" value="UniProtKB-KW"/>
</dbReference>
<name>A0A4Q2RJV2_9ACTN</name>
<dbReference type="InterPro" id="IPR033463">
    <property type="entry name" value="sCache_3"/>
</dbReference>
<dbReference type="RefSeq" id="WP_129478334.1">
    <property type="nucleotide sequence ID" value="NZ_SDWS01000009.1"/>
</dbReference>
<dbReference type="Pfam" id="PF17203">
    <property type="entry name" value="sCache_3_2"/>
    <property type="match status" value="1"/>
</dbReference>
<evidence type="ECO:0000313" key="17">
    <source>
        <dbReference type="Proteomes" id="UP000291838"/>
    </source>
</evidence>
<protein>
    <recommendedName>
        <fullName evidence="3">histidine kinase</fullName>
        <ecNumber evidence="3">2.7.13.3</ecNumber>
    </recommendedName>
</protein>
<feature type="transmembrane region" description="Helical" evidence="14">
    <location>
        <begin position="17"/>
        <end position="38"/>
    </location>
</feature>
<dbReference type="InterPro" id="IPR035965">
    <property type="entry name" value="PAS-like_dom_sf"/>
</dbReference>